<reference evidence="5" key="1">
    <citation type="journal article" date="2023" name="Mol. Phylogenet. Evol.">
        <title>Genome-scale phylogeny and comparative genomics of the fungal order Sordariales.</title>
        <authorList>
            <person name="Hensen N."/>
            <person name="Bonometti L."/>
            <person name="Westerberg I."/>
            <person name="Brannstrom I.O."/>
            <person name="Guillou S."/>
            <person name="Cros-Aarteil S."/>
            <person name="Calhoun S."/>
            <person name="Haridas S."/>
            <person name="Kuo A."/>
            <person name="Mondo S."/>
            <person name="Pangilinan J."/>
            <person name="Riley R."/>
            <person name="LaButti K."/>
            <person name="Andreopoulos B."/>
            <person name="Lipzen A."/>
            <person name="Chen C."/>
            <person name="Yan M."/>
            <person name="Daum C."/>
            <person name="Ng V."/>
            <person name="Clum A."/>
            <person name="Steindorff A."/>
            <person name="Ohm R.A."/>
            <person name="Martin F."/>
            <person name="Silar P."/>
            <person name="Natvig D.O."/>
            <person name="Lalanne C."/>
            <person name="Gautier V."/>
            <person name="Ament-Velasquez S.L."/>
            <person name="Kruys A."/>
            <person name="Hutchinson M.I."/>
            <person name="Powell A.J."/>
            <person name="Barry K."/>
            <person name="Miller A.N."/>
            <person name="Grigoriev I.V."/>
            <person name="Debuchy R."/>
            <person name="Gladieux P."/>
            <person name="Hiltunen Thoren M."/>
            <person name="Johannesson H."/>
        </authorList>
    </citation>
    <scope>NUCLEOTIDE SEQUENCE</scope>
    <source>
        <strain evidence="5">CBS 118394</strain>
    </source>
</reference>
<dbReference type="GO" id="GO:0032259">
    <property type="term" value="P:methylation"/>
    <property type="evidence" value="ECO:0007669"/>
    <property type="project" value="UniProtKB-KW"/>
</dbReference>
<dbReference type="Proteomes" id="UP001283341">
    <property type="component" value="Unassembled WGS sequence"/>
</dbReference>
<gene>
    <name evidence="5" type="ORF">B0H66DRAFT_335493</name>
</gene>
<keyword evidence="6" id="KW-1185">Reference proteome</keyword>
<comment type="similarity">
    <text evidence="1">Belongs to the methyltransferase superfamily.</text>
</comment>
<evidence type="ECO:0000256" key="2">
    <source>
        <dbReference type="ARBA" id="ARBA00022603"/>
    </source>
</evidence>
<protein>
    <submittedName>
        <fullName evidence="5">S-adenosyl-L-methionine-dependent methyltransferase</fullName>
    </submittedName>
</protein>
<dbReference type="InterPro" id="IPR013216">
    <property type="entry name" value="Methyltransf_11"/>
</dbReference>
<dbReference type="InterPro" id="IPR029063">
    <property type="entry name" value="SAM-dependent_MTases_sf"/>
</dbReference>
<dbReference type="EMBL" id="JAUEDM010000006">
    <property type="protein sequence ID" value="KAK3315156.1"/>
    <property type="molecule type" value="Genomic_DNA"/>
</dbReference>
<keyword evidence="3" id="KW-0808">Transferase</keyword>
<evidence type="ECO:0000313" key="5">
    <source>
        <dbReference type="EMBL" id="KAK3315156.1"/>
    </source>
</evidence>
<keyword evidence="2 5" id="KW-0489">Methyltransferase</keyword>
<dbReference type="AlphaFoldDB" id="A0AAE0I054"/>
<reference evidence="5" key="2">
    <citation type="submission" date="2023-06" db="EMBL/GenBank/DDBJ databases">
        <authorList>
            <consortium name="Lawrence Berkeley National Laboratory"/>
            <person name="Haridas S."/>
            <person name="Hensen N."/>
            <person name="Bonometti L."/>
            <person name="Westerberg I."/>
            <person name="Brannstrom I.O."/>
            <person name="Guillou S."/>
            <person name="Cros-Aarteil S."/>
            <person name="Calhoun S."/>
            <person name="Kuo A."/>
            <person name="Mondo S."/>
            <person name="Pangilinan J."/>
            <person name="Riley R."/>
            <person name="Labutti K."/>
            <person name="Andreopoulos B."/>
            <person name="Lipzen A."/>
            <person name="Chen C."/>
            <person name="Yanf M."/>
            <person name="Daum C."/>
            <person name="Ng V."/>
            <person name="Clum A."/>
            <person name="Steindorff A."/>
            <person name="Ohm R."/>
            <person name="Martin F."/>
            <person name="Silar P."/>
            <person name="Natvig D."/>
            <person name="Lalanne C."/>
            <person name="Gautier V."/>
            <person name="Ament-Velasquez S.L."/>
            <person name="Kruys A."/>
            <person name="Hutchinson M.I."/>
            <person name="Powell A.J."/>
            <person name="Barry K."/>
            <person name="Miller A.N."/>
            <person name="Grigoriev I.V."/>
            <person name="Debuchy R."/>
            <person name="Gladieux P."/>
            <person name="Thoren M.H."/>
            <person name="Johannesson H."/>
        </authorList>
    </citation>
    <scope>NUCLEOTIDE SEQUENCE</scope>
    <source>
        <strain evidence="5">CBS 118394</strain>
    </source>
</reference>
<feature type="domain" description="Methyltransferase type 11" evidence="4">
    <location>
        <begin position="48"/>
        <end position="144"/>
    </location>
</feature>
<evidence type="ECO:0000256" key="1">
    <source>
        <dbReference type="ARBA" id="ARBA00008361"/>
    </source>
</evidence>
<accession>A0AAE0I054</accession>
<comment type="caution">
    <text evidence="5">The sequence shown here is derived from an EMBL/GenBank/DDBJ whole genome shotgun (WGS) entry which is preliminary data.</text>
</comment>
<organism evidence="5 6">
    <name type="scientific">Apodospora peruviana</name>
    <dbReference type="NCBI Taxonomy" id="516989"/>
    <lineage>
        <taxon>Eukaryota</taxon>
        <taxon>Fungi</taxon>
        <taxon>Dikarya</taxon>
        <taxon>Ascomycota</taxon>
        <taxon>Pezizomycotina</taxon>
        <taxon>Sordariomycetes</taxon>
        <taxon>Sordariomycetidae</taxon>
        <taxon>Sordariales</taxon>
        <taxon>Lasiosphaeriaceae</taxon>
        <taxon>Apodospora</taxon>
    </lineage>
</organism>
<dbReference type="SUPFAM" id="SSF53335">
    <property type="entry name" value="S-adenosyl-L-methionine-dependent methyltransferases"/>
    <property type="match status" value="1"/>
</dbReference>
<dbReference type="PANTHER" id="PTHR44942">
    <property type="entry name" value="METHYLTRANSF_11 DOMAIN-CONTAINING PROTEIN"/>
    <property type="match status" value="1"/>
</dbReference>
<dbReference type="Pfam" id="PF08241">
    <property type="entry name" value="Methyltransf_11"/>
    <property type="match status" value="1"/>
</dbReference>
<sequence length="322" mass="35571">MAIQETFARDEAFWNNYLAGRPQAPDALFDRIFTYHRSQGGSFGTVHDVGAGNGPYTARLRSHFEHVIVSDIVPGNVELARARLGSGTESGFTFRTAGIEEVDDLDPASVDMVFATNVMHFPDDQHAAMAAVARQLRPGGTFACAGFAPARFRDAAVQAVWERIFAQGGRVLLRKLGVEDDSKQAPSHREKALRAMARSGDRYDVAPLDPAVFVPGALRIHIEMEAGTATELLPPEEAQADTFVRPAYAGPDDIELWEHEDGWAFETDLAGIKTHFATFPFSSQEPEAFVALWEDMERLLVDRKLTRVKGFWPAKVILATKR</sequence>
<evidence type="ECO:0000259" key="4">
    <source>
        <dbReference type="Pfam" id="PF08241"/>
    </source>
</evidence>
<evidence type="ECO:0000313" key="6">
    <source>
        <dbReference type="Proteomes" id="UP001283341"/>
    </source>
</evidence>
<dbReference type="CDD" id="cd02440">
    <property type="entry name" value="AdoMet_MTases"/>
    <property type="match status" value="1"/>
</dbReference>
<proteinExistence type="inferred from homology"/>
<dbReference type="PANTHER" id="PTHR44942:SF4">
    <property type="entry name" value="METHYLTRANSFERASE TYPE 11 DOMAIN-CONTAINING PROTEIN"/>
    <property type="match status" value="1"/>
</dbReference>
<dbReference type="GO" id="GO:0008757">
    <property type="term" value="F:S-adenosylmethionine-dependent methyltransferase activity"/>
    <property type="evidence" value="ECO:0007669"/>
    <property type="project" value="InterPro"/>
</dbReference>
<evidence type="ECO:0000256" key="3">
    <source>
        <dbReference type="ARBA" id="ARBA00022679"/>
    </source>
</evidence>
<name>A0AAE0I054_9PEZI</name>
<dbReference type="Gene3D" id="3.40.50.150">
    <property type="entry name" value="Vaccinia Virus protein VP39"/>
    <property type="match status" value="1"/>
</dbReference>
<dbReference type="InterPro" id="IPR051052">
    <property type="entry name" value="Diverse_substrate_MTase"/>
</dbReference>